<reference evidence="2" key="1">
    <citation type="submission" date="2023-07" db="EMBL/GenBank/DDBJ databases">
        <title>draft genome sequence of fig (Ficus carica).</title>
        <authorList>
            <person name="Takahashi T."/>
            <person name="Nishimura K."/>
        </authorList>
    </citation>
    <scope>NUCLEOTIDE SEQUENCE</scope>
</reference>
<name>A0AA88EAX0_FICCA</name>
<organism evidence="2 3">
    <name type="scientific">Ficus carica</name>
    <name type="common">Common fig</name>
    <dbReference type="NCBI Taxonomy" id="3494"/>
    <lineage>
        <taxon>Eukaryota</taxon>
        <taxon>Viridiplantae</taxon>
        <taxon>Streptophyta</taxon>
        <taxon>Embryophyta</taxon>
        <taxon>Tracheophyta</taxon>
        <taxon>Spermatophyta</taxon>
        <taxon>Magnoliopsida</taxon>
        <taxon>eudicotyledons</taxon>
        <taxon>Gunneridae</taxon>
        <taxon>Pentapetalae</taxon>
        <taxon>rosids</taxon>
        <taxon>fabids</taxon>
        <taxon>Rosales</taxon>
        <taxon>Moraceae</taxon>
        <taxon>Ficeae</taxon>
        <taxon>Ficus</taxon>
    </lineage>
</organism>
<evidence type="ECO:0000256" key="1">
    <source>
        <dbReference type="SAM" id="MobiDB-lite"/>
    </source>
</evidence>
<dbReference type="EMBL" id="BTGU01012487">
    <property type="protein sequence ID" value="GMN70913.1"/>
    <property type="molecule type" value="Genomic_DNA"/>
</dbReference>
<gene>
    <name evidence="2" type="ORF">TIFTF001_053321</name>
</gene>
<sequence length="81" mass="8840">METFGRVITCHQKQWCERATQARVHVTPLHEAGLGRSDGAGKPPRHAPAPFLAEKSPFTASVVWARYSKRAAAPHSAPNPL</sequence>
<comment type="caution">
    <text evidence="2">The sequence shown here is derived from an EMBL/GenBank/DDBJ whole genome shotgun (WGS) entry which is preliminary data.</text>
</comment>
<evidence type="ECO:0000313" key="2">
    <source>
        <dbReference type="EMBL" id="GMN70913.1"/>
    </source>
</evidence>
<evidence type="ECO:0000313" key="3">
    <source>
        <dbReference type="Proteomes" id="UP001187192"/>
    </source>
</evidence>
<dbReference type="AlphaFoldDB" id="A0AA88EAX0"/>
<accession>A0AA88EAX0</accession>
<dbReference type="Proteomes" id="UP001187192">
    <property type="component" value="Unassembled WGS sequence"/>
</dbReference>
<feature type="region of interest" description="Disordered" evidence="1">
    <location>
        <begin position="32"/>
        <end position="52"/>
    </location>
</feature>
<proteinExistence type="predicted"/>
<keyword evidence="3" id="KW-1185">Reference proteome</keyword>
<protein>
    <submittedName>
        <fullName evidence="2">Uncharacterized protein</fullName>
    </submittedName>
</protein>